<evidence type="ECO:0000256" key="2">
    <source>
        <dbReference type="PROSITE-ProRule" id="PRU01091"/>
    </source>
</evidence>
<reference evidence="5 6" key="1">
    <citation type="submission" date="2018-12" db="EMBL/GenBank/DDBJ databases">
        <title>Sequencing of bacterial isolates from soil warming experiment in Harvard Forest, Massachusetts, USA.</title>
        <authorList>
            <person name="Deangelis K."/>
        </authorList>
    </citation>
    <scope>NUCLEOTIDE SEQUENCE [LARGE SCALE GENOMIC DNA]</scope>
    <source>
        <strain evidence="5 6">EB153</strain>
    </source>
</reference>
<dbReference type="AlphaFoldDB" id="A0A428MPT0"/>
<accession>A0A428MPT0</accession>
<dbReference type="Pfam" id="PF00486">
    <property type="entry name" value="Trans_reg_C"/>
    <property type="match status" value="1"/>
</dbReference>
<dbReference type="GO" id="GO:0003677">
    <property type="term" value="F:DNA binding"/>
    <property type="evidence" value="ECO:0007669"/>
    <property type="project" value="UniProtKB-UniRule"/>
</dbReference>
<feature type="transmembrane region" description="Helical" evidence="3">
    <location>
        <begin position="150"/>
        <end position="170"/>
    </location>
</feature>
<protein>
    <submittedName>
        <fullName evidence="5">DNA-binding winged helix-turn-helix (WHTH) protein</fullName>
    </submittedName>
</protein>
<comment type="caution">
    <text evidence="5">The sequence shown here is derived from an EMBL/GenBank/DDBJ whole genome shotgun (WGS) entry which is preliminary data.</text>
</comment>
<dbReference type="SUPFAM" id="SSF48452">
    <property type="entry name" value="TPR-like"/>
    <property type="match status" value="2"/>
</dbReference>
<feature type="domain" description="OmpR/PhoB-type" evidence="4">
    <location>
        <begin position="6"/>
        <end position="106"/>
    </location>
</feature>
<dbReference type="InterPro" id="IPR011990">
    <property type="entry name" value="TPR-like_helical_dom_sf"/>
</dbReference>
<evidence type="ECO:0000256" key="3">
    <source>
        <dbReference type="SAM" id="Phobius"/>
    </source>
</evidence>
<dbReference type="OrthoDB" id="102505at2"/>
<dbReference type="GO" id="GO:0006355">
    <property type="term" value="P:regulation of DNA-templated transcription"/>
    <property type="evidence" value="ECO:0007669"/>
    <property type="project" value="InterPro"/>
</dbReference>
<dbReference type="PROSITE" id="PS51755">
    <property type="entry name" value="OMPR_PHOB"/>
    <property type="match status" value="1"/>
</dbReference>
<evidence type="ECO:0000313" key="5">
    <source>
        <dbReference type="EMBL" id="RSL18917.1"/>
    </source>
</evidence>
<dbReference type="EMBL" id="RSDW01000001">
    <property type="protein sequence ID" value="RSL18917.1"/>
    <property type="molecule type" value="Genomic_DNA"/>
</dbReference>
<dbReference type="InterPro" id="IPR016032">
    <property type="entry name" value="Sig_transdc_resp-reg_C-effctor"/>
</dbReference>
<dbReference type="GO" id="GO:0000160">
    <property type="term" value="P:phosphorelay signal transduction system"/>
    <property type="evidence" value="ECO:0007669"/>
    <property type="project" value="InterPro"/>
</dbReference>
<keyword evidence="3" id="KW-0472">Membrane</keyword>
<dbReference type="Proteomes" id="UP000269669">
    <property type="component" value="Unassembled WGS sequence"/>
</dbReference>
<keyword evidence="1 2" id="KW-0238">DNA-binding</keyword>
<dbReference type="CDD" id="cd00383">
    <property type="entry name" value="trans_reg_C"/>
    <property type="match status" value="1"/>
</dbReference>
<gene>
    <name evidence="5" type="ORF">EDE15_4526</name>
</gene>
<keyword evidence="3" id="KW-0812">Transmembrane</keyword>
<dbReference type="PANTHER" id="PTHR47691:SF3">
    <property type="entry name" value="HTH-TYPE TRANSCRIPTIONAL REGULATOR RV0890C-RELATED"/>
    <property type="match status" value="1"/>
</dbReference>
<keyword evidence="6" id="KW-1185">Reference proteome</keyword>
<feature type="DNA-binding region" description="OmpR/PhoB-type" evidence="2">
    <location>
        <begin position="6"/>
        <end position="106"/>
    </location>
</feature>
<evidence type="ECO:0000259" key="4">
    <source>
        <dbReference type="PROSITE" id="PS51755"/>
    </source>
</evidence>
<dbReference type="Gene3D" id="1.10.10.10">
    <property type="entry name" value="Winged helix-like DNA-binding domain superfamily/Winged helix DNA-binding domain"/>
    <property type="match status" value="1"/>
</dbReference>
<name>A0A428MPT0_9BACT</name>
<dbReference type="InterPro" id="IPR036388">
    <property type="entry name" value="WH-like_DNA-bd_sf"/>
</dbReference>
<evidence type="ECO:0000313" key="6">
    <source>
        <dbReference type="Proteomes" id="UP000269669"/>
    </source>
</evidence>
<dbReference type="InterPro" id="IPR001867">
    <property type="entry name" value="OmpR/PhoB-type_DNA-bd"/>
</dbReference>
<evidence type="ECO:0000256" key="1">
    <source>
        <dbReference type="ARBA" id="ARBA00023125"/>
    </source>
</evidence>
<dbReference type="Gene3D" id="1.25.40.10">
    <property type="entry name" value="Tetratricopeptide repeat domain"/>
    <property type="match status" value="3"/>
</dbReference>
<organism evidence="5 6">
    <name type="scientific">Edaphobacter aggregans</name>
    <dbReference type="NCBI Taxonomy" id="570835"/>
    <lineage>
        <taxon>Bacteria</taxon>
        <taxon>Pseudomonadati</taxon>
        <taxon>Acidobacteriota</taxon>
        <taxon>Terriglobia</taxon>
        <taxon>Terriglobales</taxon>
        <taxon>Acidobacteriaceae</taxon>
        <taxon>Edaphobacter</taxon>
    </lineage>
</organism>
<dbReference type="PANTHER" id="PTHR47691">
    <property type="entry name" value="REGULATOR-RELATED"/>
    <property type="match status" value="1"/>
</dbReference>
<sequence length="793" mass="87744">MQIHPGTVYQFGPFEVHSSSGELLKNGLRIKLQEQPCRLLVALLERPGEVISREDLRNRLWQDDTFVDFENGLRVAVRKLREALGDDAENPRYVETIPKRGYRFLAAEVRRADALHPISSSTETFPSTENKAAGSLDVRPKQEARTKWQWSLRWTLVMIALLLIVTTLTLSSKFRHRKVLTGKDTVVLADFLNSTGDPLFDGTLRQGFVVQLTQSPFLSLVSDERISQLLVLMGKPAATRLTPEIARDICERNASAAVLDGSIAKLGNRYVLGLGAKDCRSGQVLAEQQSQAASKEEVLDALGEMSGKFRSQLGESLATVEKHNTRLEDATTASLDAFKAYSTGLNVVSSSGEEAAVPFFQKAIELDPQFAAAYAELGVMYGAIGESALSAENTGEAYKLRDRTSDIERFFITASYYSRVTGNYEKAQQTCEAWAQAYPRDPRPYTYLSAFILPASARYETSLAEARKRLQLDPNTAIGYIVLAAGYMFLDRYGEAENTLRQGSERGLETPETLGQRYDLAFLQTHTREMEQQVALSQRNADTENWLLDHQAFALTYTGRLREARTKSRHAIELAEQTTHMERAALTEAGAAVREAFSGNAPVARRGAATALRLSNQREVEYGAAFALALAGDNVGTQMLADDLDSRFPEDTSVRFSYLPTLRALIALKRGDPAKSIELLEVSATYDLGTQRSTIHGLFGALYPIYVRGEAYLALHRGAEAAAEFQKILDHPGIVISDPVGALAHLELGRAYILLGDKKKADQAYLDFLTLWKDGDSDIPVLKQAQAEYSKLK</sequence>
<dbReference type="SMART" id="SM00862">
    <property type="entry name" value="Trans_reg_C"/>
    <property type="match status" value="1"/>
</dbReference>
<keyword evidence="3" id="KW-1133">Transmembrane helix</keyword>
<dbReference type="SUPFAM" id="SSF46894">
    <property type="entry name" value="C-terminal effector domain of the bipartite response regulators"/>
    <property type="match status" value="1"/>
</dbReference>
<proteinExistence type="predicted"/>